<evidence type="ECO:0000313" key="3">
    <source>
        <dbReference type="Proteomes" id="UP000001542"/>
    </source>
</evidence>
<organism evidence="2 3">
    <name type="scientific">Trichomonas vaginalis (strain ATCC PRA-98 / G3)</name>
    <dbReference type="NCBI Taxonomy" id="412133"/>
    <lineage>
        <taxon>Eukaryota</taxon>
        <taxon>Metamonada</taxon>
        <taxon>Parabasalia</taxon>
        <taxon>Trichomonadida</taxon>
        <taxon>Trichomonadidae</taxon>
        <taxon>Trichomonas</taxon>
    </lineage>
</organism>
<dbReference type="GO" id="GO:0016192">
    <property type="term" value="P:vesicle-mediated transport"/>
    <property type="evidence" value="ECO:0007669"/>
    <property type="project" value="InterPro"/>
</dbReference>
<dbReference type="OMA" id="TEINAQE"/>
<feature type="repeat" description="CHCR" evidence="1">
    <location>
        <begin position="44"/>
        <end position="186"/>
    </location>
</feature>
<dbReference type="SUPFAM" id="SSF48371">
    <property type="entry name" value="ARM repeat"/>
    <property type="match status" value="2"/>
</dbReference>
<reference evidence="2" key="1">
    <citation type="submission" date="2006-10" db="EMBL/GenBank/DDBJ databases">
        <authorList>
            <person name="Amadeo P."/>
            <person name="Zhao Q."/>
            <person name="Wortman J."/>
            <person name="Fraser-Liggett C."/>
            <person name="Carlton J."/>
        </authorList>
    </citation>
    <scope>NUCLEOTIDE SEQUENCE</scope>
    <source>
        <strain evidence="2">G3</strain>
    </source>
</reference>
<protein>
    <submittedName>
        <fullName evidence="2">Clathrin and VPS domain-containing protein</fullName>
    </submittedName>
</protein>
<dbReference type="eggNOG" id="KOG0985">
    <property type="taxonomic scope" value="Eukaryota"/>
</dbReference>
<dbReference type="Pfam" id="PF00637">
    <property type="entry name" value="Clathrin"/>
    <property type="match status" value="3"/>
</dbReference>
<dbReference type="PANTHER" id="PTHR10292">
    <property type="entry name" value="CLATHRIN HEAVY CHAIN RELATED"/>
    <property type="match status" value="1"/>
</dbReference>
<dbReference type="AlphaFoldDB" id="A2EV07"/>
<dbReference type="Gene3D" id="1.25.40.730">
    <property type="match status" value="1"/>
</dbReference>
<name>A2EV07_TRIV3</name>
<dbReference type="Proteomes" id="UP000001542">
    <property type="component" value="Unassembled WGS sequence"/>
</dbReference>
<dbReference type="SMART" id="SM00299">
    <property type="entry name" value="CLH"/>
    <property type="match status" value="3"/>
</dbReference>
<dbReference type="GO" id="GO:0006886">
    <property type="term" value="P:intracellular protein transport"/>
    <property type="evidence" value="ECO:0007669"/>
    <property type="project" value="UniProtKB-UniRule"/>
</dbReference>
<dbReference type="InterPro" id="IPR011990">
    <property type="entry name" value="TPR-like_helical_dom_sf"/>
</dbReference>
<dbReference type="InterPro" id="IPR000547">
    <property type="entry name" value="Clathrin_H-chain/VPS_repeat"/>
</dbReference>
<evidence type="ECO:0000256" key="1">
    <source>
        <dbReference type="PROSITE-ProRule" id="PRU01006"/>
    </source>
</evidence>
<dbReference type="OrthoDB" id="7146365at2759"/>
<dbReference type="VEuPathDB" id="TrichDB:TVAGG3_0357390"/>
<proteinExistence type="predicted"/>
<accession>A2EV07</accession>
<gene>
    <name evidence="2" type="ORF">TVAG_369020</name>
</gene>
<dbReference type="InParanoid" id="A2EV07"/>
<dbReference type="SMR" id="A2EV07"/>
<feature type="repeat" description="CHCR" evidence="1">
    <location>
        <begin position="191"/>
        <end position="337"/>
    </location>
</feature>
<dbReference type="STRING" id="5722.A2EV07"/>
<sequence length="614" mass="68452">MLDNKGDLQGAADWAAHCDDPNVWGEVARAQLAAGEVVNSIESFIKSKDTKEYYAVIEAAEKAEEYKALVPYLQLARSNQIGDPIIETELLFAYAKVDMLGELEELVSSPNSARTKEIADRCFDQQLFKAAKILYSAVKDYARLAETLIELKELQAAIDAARKASSTKSWMAVLRACIEIGDFKLAQVAGLQIVIEADHLLEVIKLYEDGGYFTQVIGLLEAALGLERAHGGIFTELAVLYAKHQPEKCMDHLKQFNQRIALFKVIKILQAMHMWKELTYAYDKYSEFDNAVTTIIEHPSAAWTHNYFKELVAQVSNADILYRSLNFYLTISPMDIPDLLQTIGPKIDSTRLVDMFKRSNNLQLIKSYLASIQSTNVQAVNEALNRMYIEDGDYDSLRRSIDAFTLFEQITLARELEHHECLEFRRISSYIFRKNQRWNESISISKKDEFYRDAIETAAQSKDTKIAEDLIKFFLEKKLLECFAAATYVCYDLLSSDVILELAWRHNCTDFAMPFLIQSMRDQNAAIAKLQADVQALSGTVEETKTVAAAAANASVAPPAFDGGFPDQGASFAASADPFAAAGAPASFAAPQFPDQSGFAASQGGFQPQFQGGF</sequence>
<keyword evidence="3" id="KW-1185">Reference proteome</keyword>
<dbReference type="PANTHER" id="PTHR10292:SF1">
    <property type="entry name" value="CLATHRIN HEAVY CHAIN"/>
    <property type="match status" value="1"/>
</dbReference>
<reference evidence="2" key="2">
    <citation type="journal article" date="2007" name="Science">
        <title>Draft genome sequence of the sexually transmitted pathogen Trichomonas vaginalis.</title>
        <authorList>
            <person name="Carlton J.M."/>
            <person name="Hirt R.P."/>
            <person name="Silva J.C."/>
            <person name="Delcher A.L."/>
            <person name="Schatz M."/>
            <person name="Zhao Q."/>
            <person name="Wortman J.R."/>
            <person name="Bidwell S.L."/>
            <person name="Alsmark U.C.M."/>
            <person name="Besteiro S."/>
            <person name="Sicheritz-Ponten T."/>
            <person name="Noel C.J."/>
            <person name="Dacks J.B."/>
            <person name="Foster P.G."/>
            <person name="Simillion C."/>
            <person name="Van de Peer Y."/>
            <person name="Miranda-Saavedra D."/>
            <person name="Barton G.J."/>
            <person name="Westrop G.D."/>
            <person name="Mueller S."/>
            <person name="Dessi D."/>
            <person name="Fiori P.L."/>
            <person name="Ren Q."/>
            <person name="Paulsen I."/>
            <person name="Zhang H."/>
            <person name="Bastida-Corcuera F.D."/>
            <person name="Simoes-Barbosa A."/>
            <person name="Brown M.T."/>
            <person name="Hayes R.D."/>
            <person name="Mukherjee M."/>
            <person name="Okumura C.Y."/>
            <person name="Schneider R."/>
            <person name="Smith A.J."/>
            <person name="Vanacova S."/>
            <person name="Villalvazo M."/>
            <person name="Haas B.J."/>
            <person name="Pertea M."/>
            <person name="Feldblyum T.V."/>
            <person name="Utterback T.R."/>
            <person name="Shu C.L."/>
            <person name="Osoegawa K."/>
            <person name="de Jong P.J."/>
            <person name="Hrdy I."/>
            <person name="Horvathova L."/>
            <person name="Zubacova Z."/>
            <person name="Dolezal P."/>
            <person name="Malik S.B."/>
            <person name="Logsdon J.M. Jr."/>
            <person name="Henze K."/>
            <person name="Gupta A."/>
            <person name="Wang C.C."/>
            <person name="Dunne R.L."/>
            <person name="Upcroft J.A."/>
            <person name="Upcroft P."/>
            <person name="White O."/>
            <person name="Salzberg S.L."/>
            <person name="Tang P."/>
            <person name="Chiu C.-H."/>
            <person name="Lee Y.-S."/>
            <person name="Embley T.M."/>
            <person name="Coombs G.H."/>
            <person name="Mottram J.C."/>
            <person name="Tachezy J."/>
            <person name="Fraser-Liggett C.M."/>
            <person name="Johnson P.J."/>
        </authorList>
    </citation>
    <scope>NUCLEOTIDE SEQUENCE [LARGE SCALE GENOMIC DNA]</scope>
    <source>
        <strain evidence="2">G3</strain>
    </source>
</reference>
<dbReference type="FunFam" id="1.25.40.10:FF:000001">
    <property type="entry name" value="Clathrin heavy chain"/>
    <property type="match status" value="1"/>
</dbReference>
<dbReference type="Gene3D" id="1.25.40.10">
    <property type="entry name" value="Tetratricopeptide repeat domain"/>
    <property type="match status" value="2"/>
</dbReference>
<dbReference type="PROSITE" id="PS50236">
    <property type="entry name" value="CHCR"/>
    <property type="match status" value="3"/>
</dbReference>
<evidence type="ECO:0000313" key="2">
    <source>
        <dbReference type="EMBL" id="EAY03530.1"/>
    </source>
</evidence>
<dbReference type="EMBL" id="DS113502">
    <property type="protein sequence ID" value="EAY03530.1"/>
    <property type="molecule type" value="Genomic_DNA"/>
</dbReference>
<feature type="repeat" description="CHCR" evidence="1">
    <location>
        <begin position="340"/>
        <end position="483"/>
    </location>
</feature>
<dbReference type="InterPro" id="IPR055358">
    <property type="entry name" value="CHCR"/>
</dbReference>
<dbReference type="InterPro" id="IPR016024">
    <property type="entry name" value="ARM-type_fold"/>
</dbReference>
<dbReference type="VEuPathDB" id="TrichDB:TVAG_369020"/>